<gene>
    <name evidence="2" type="ORF">HMPREF9193_00214</name>
</gene>
<feature type="region of interest" description="Disordered" evidence="1">
    <location>
        <begin position="1"/>
        <end position="40"/>
    </location>
</feature>
<evidence type="ECO:0000313" key="3">
    <source>
        <dbReference type="Proteomes" id="UP000016649"/>
    </source>
</evidence>
<evidence type="ECO:0000256" key="1">
    <source>
        <dbReference type="SAM" id="MobiDB-lite"/>
    </source>
</evidence>
<keyword evidence="3" id="KW-1185">Reference proteome</keyword>
<protein>
    <submittedName>
        <fullName evidence="2">Uncharacterized protein</fullName>
    </submittedName>
</protein>
<evidence type="ECO:0000313" key="2">
    <source>
        <dbReference type="EMBL" id="ERJ94243.1"/>
    </source>
</evidence>
<dbReference type="EMBL" id="AWVH01000005">
    <property type="protein sequence ID" value="ERJ94243.1"/>
    <property type="molecule type" value="Genomic_DNA"/>
</dbReference>
<feature type="compositionally biased region" description="Basic and acidic residues" evidence="1">
    <location>
        <begin position="10"/>
        <end position="25"/>
    </location>
</feature>
<sequence length="64" mass="6953">MFNGRAVSNCRKDGTTITQKNKENKNPAVRHPPDNSAVSGSRQVILLPTQTNVQFEQPVNASGC</sequence>
<organism evidence="2 3">
    <name type="scientific">Treponema lecithinolyticum ATCC 700332</name>
    <dbReference type="NCBI Taxonomy" id="1321815"/>
    <lineage>
        <taxon>Bacteria</taxon>
        <taxon>Pseudomonadati</taxon>
        <taxon>Spirochaetota</taxon>
        <taxon>Spirochaetia</taxon>
        <taxon>Spirochaetales</taxon>
        <taxon>Treponemataceae</taxon>
        <taxon>Treponema</taxon>
    </lineage>
</organism>
<comment type="caution">
    <text evidence="2">The sequence shown here is derived from an EMBL/GenBank/DDBJ whole genome shotgun (WGS) entry which is preliminary data.</text>
</comment>
<reference evidence="2 3" key="1">
    <citation type="submission" date="2013-08" db="EMBL/GenBank/DDBJ databases">
        <authorList>
            <person name="Weinstock G."/>
            <person name="Sodergren E."/>
            <person name="Wylie T."/>
            <person name="Fulton L."/>
            <person name="Fulton R."/>
            <person name="Fronick C."/>
            <person name="O'Laughlin M."/>
            <person name="Godfrey J."/>
            <person name="Miner T."/>
            <person name="Herter B."/>
            <person name="Appelbaum E."/>
            <person name="Cordes M."/>
            <person name="Lek S."/>
            <person name="Wollam A."/>
            <person name="Pepin K.H."/>
            <person name="Palsikar V.B."/>
            <person name="Mitreva M."/>
            <person name="Wilson R.K."/>
        </authorList>
    </citation>
    <scope>NUCLEOTIDE SEQUENCE [LARGE SCALE GENOMIC DNA]</scope>
    <source>
        <strain evidence="2 3">ATCC 700332</strain>
    </source>
</reference>
<dbReference type="Proteomes" id="UP000016649">
    <property type="component" value="Unassembled WGS sequence"/>
</dbReference>
<name>A0ABN0P132_TRELE</name>
<accession>A0ABN0P132</accession>
<proteinExistence type="predicted"/>